<evidence type="ECO:0000259" key="4">
    <source>
        <dbReference type="PROSITE" id="PS50048"/>
    </source>
</evidence>
<sequence>MTRYYPRPSRTGRRIELGRQLHGSAVYPEADAAGSEHALPSDAGQRAQRELSWPRIYLRMIKVFFSYTHTHFPLVVYERFAHAFNLAYGDFRLMAQYMNGGEAERDHPVVYTGPQYAELHKGAAEQECTPETMEVLMAVILTWAARHVHLPFESLDPSIFTHMGTTSLVDAILADPELGFKRTPPAVEARGADAGDAEGVPRRRVKRRQGVACDTCRLRRVRCDLMEQPPGSKACSRCRVKRIVCTDRYIQWKQQRDLQKRPAGGTGDTRTLPVAVASVQLLPELYEFEFDELLAPATLNLSQQELLECGMVREGVCNMLLNRALLLVHKYDLQHMCNAQSAQCLMLLASLLDYARPEMALNAQRASVRHLAALWTHVQIDLTHVADPGGAPECMRLLLASRAQMSAYVRDAIFNVSYLRRPQFAEDWFLLGMREPGAPGDAAERGLLRPLRVSELERYLHEDLSPPSAQVLVFCSTIHLGKLSHRMYRELIEPLAAQSALPTHAEVCRVADVVHALWDDLYIVEHAHQVLAGRARGCLCEMRAVSVVHWAMMLYILLFIVYQAVSRRLRDWYVTSNSQLARGAASDEERTRILDALRMLLEESQERTLCICRVVAHLTRNQLESGLLHRASSLTRQLFRVTQFLARTQPVESAAPRAGGAHERHDDGSPATRVDFLLNPTSAAPSAPSAMPPDPPHALRPEDTKPDANVARARVSIFDPEPCLAMPTTRTLAPFSREAKRDEIDWCIEGLGQVGYAFAGLETEIRRIVDIVQAMS</sequence>
<evidence type="ECO:0000256" key="2">
    <source>
        <dbReference type="SAM" id="MobiDB-lite"/>
    </source>
</evidence>
<proteinExistence type="predicted"/>
<evidence type="ECO:0000313" key="5">
    <source>
        <dbReference type="EMBL" id="WFD02185.1"/>
    </source>
</evidence>
<gene>
    <name evidence="5" type="ORF">MOBT1_000866</name>
</gene>
<keyword evidence="3" id="KW-1133">Transmembrane helix</keyword>
<dbReference type="SUPFAM" id="SSF57701">
    <property type="entry name" value="Zn2/Cys6 DNA-binding domain"/>
    <property type="match status" value="1"/>
</dbReference>
<evidence type="ECO:0000256" key="3">
    <source>
        <dbReference type="SAM" id="Phobius"/>
    </source>
</evidence>
<dbReference type="CDD" id="cd00067">
    <property type="entry name" value="GAL4"/>
    <property type="match status" value="1"/>
</dbReference>
<dbReference type="GO" id="GO:0008270">
    <property type="term" value="F:zinc ion binding"/>
    <property type="evidence" value="ECO:0007669"/>
    <property type="project" value="InterPro"/>
</dbReference>
<dbReference type="InterPro" id="IPR001138">
    <property type="entry name" value="Zn2Cys6_DnaBD"/>
</dbReference>
<dbReference type="Gene3D" id="4.10.240.10">
    <property type="entry name" value="Zn(2)-C6 fungal-type DNA-binding domain"/>
    <property type="match status" value="1"/>
</dbReference>
<evidence type="ECO:0000313" key="6">
    <source>
        <dbReference type="Proteomes" id="UP001214603"/>
    </source>
</evidence>
<name>A0AAF0DZC2_9BASI</name>
<organism evidence="5 6">
    <name type="scientific">Malassezia obtusa</name>
    <dbReference type="NCBI Taxonomy" id="76774"/>
    <lineage>
        <taxon>Eukaryota</taxon>
        <taxon>Fungi</taxon>
        <taxon>Dikarya</taxon>
        <taxon>Basidiomycota</taxon>
        <taxon>Ustilaginomycotina</taxon>
        <taxon>Malasseziomycetes</taxon>
        <taxon>Malasseziales</taxon>
        <taxon>Malasseziaceae</taxon>
        <taxon>Malassezia</taxon>
    </lineage>
</organism>
<dbReference type="InterPro" id="IPR036864">
    <property type="entry name" value="Zn2-C6_fun-type_DNA-bd_sf"/>
</dbReference>
<dbReference type="Proteomes" id="UP001214603">
    <property type="component" value="Chromosome 1"/>
</dbReference>
<feature type="compositionally biased region" description="Low complexity" evidence="2">
    <location>
        <begin position="680"/>
        <end position="689"/>
    </location>
</feature>
<dbReference type="AlphaFoldDB" id="A0AAF0DZC2"/>
<keyword evidence="6" id="KW-1185">Reference proteome</keyword>
<dbReference type="Pfam" id="PF00172">
    <property type="entry name" value="Zn_clus"/>
    <property type="match status" value="1"/>
</dbReference>
<feature type="transmembrane region" description="Helical" evidence="3">
    <location>
        <begin position="547"/>
        <end position="565"/>
    </location>
</feature>
<dbReference type="InterPro" id="IPR050797">
    <property type="entry name" value="Carb_Metab_Trans_Reg"/>
</dbReference>
<feature type="domain" description="Zn(2)-C6 fungal-type" evidence="4">
    <location>
        <begin position="212"/>
        <end position="247"/>
    </location>
</feature>
<dbReference type="PANTHER" id="PTHR31668">
    <property type="entry name" value="GLUCOSE TRANSPORT TRANSCRIPTION REGULATOR RGT1-RELATED-RELATED"/>
    <property type="match status" value="1"/>
</dbReference>
<feature type="region of interest" description="Disordered" evidence="2">
    <location>
        <begin position="650"/>
        <end position="704"/>
    </location>
</feature>
<keyword evidence="3" id="KW-0472">Membrane</keyword>
<dbReference type="EMBL" id="CP119934">
    <property type="protein sequence ID" value="WFD02185.1"/>
    <property type="molecule type" value="Genomic_DNA"/>
</dbReference>
<reference evidence="5" key="1">
    <citation type="submission" date="2023-03" db="EMBL/GenBank/DDBJ databases">
        <title>Mating type loci evolution in Malassezia.</title>
        <authorList>
            <person name="Coelho M.A."/>
        </authorList>
    </citation>
    <scope>NUCLEOTIDE SEQUENCE</scope>
    <source>
        <strain evidence="5">CBS 7876</strain>
    </source>
</reference>
<protein>
    <recommendedName>
        <fullName evidence="4">Zn(2)-C6 fungal-type domain-containing protein</fullName>
    </recommendedName>
</protein>
<accession>A0AAF0DZC2</accession>
<dbReference type="SMART" id="SM00066">
    <property type="entry name" value="GAL4"/>
    <property type="match status" value="1"/>
</dbReference>
<dbReference type="PROSITE" id="PS50048">
    <property type="entry name" value="ZN2_CY6_FUNGAL_2"/>
    <property type="match status" value="1"/>
</dbReference>
<evidence type="ECO:0000256" key="1">
    <source>
        <dbReference type="ARBA" id="ARBA00023242"/>
    </source>
</evidence>
<dbReference type="GO" id="GO:0000981">
    <property type="term" value="F:DNA-binding transcription factor activity, RNA polymerase II-specific"/>
    <property type="evidence" value="ECO:0007669"/>
    <property type="project" value="InterPro"/>
</dbReference>
<dbReference type="PROSITE" id="PS00463">
    <property type="entry name" value="ZN2_CY6_FUNGAL_1"/>
    <property type="match status" value="1"/>
</dbReference>
<keyword evidence="1" id="KW-0539">Nucleus</keyword>
<keyword evidence="3" id="KW-0812">Transmembrane</keyword>